<keyword evidence="7 8" id="KW-0449">Lipoprotein</keyword>
<dbReference type="NCBIfam" id="TIGR02544">
    <property type="entry name" value="III_secr_YscJ"/>
    <property type="match status" value="1"/>
</dbReference>
<name>A0ABX2IV32_9RHOB</name>
<keyword evidence="5 8" id="KW-0564">Palmitate</keyword>
<dbReference type="InterPro" id="IPR043427">
    <property type="entry name" value="YscJ/FliF"/>
</dbReference>
<keyword evidence="11" id="KW-1185">Reference proteome</keyword>
<proteinExistence type="inferred from homology"/>
<dbReference type="EMBL" id="JABUFE010000018">
    <property type="protein sequence ID" value="NSX56764.1"/>
    <property type="molecule type" value="Genomic_DNA"/>
</dbReference>
<dbReference type="InterPro" id="IPR045851">
    <property type="entry name" value="AMP-bd_C_sf"/>
</dbReference>
<dbReference type="Gene3D" id="3.30.70.1530">
    <property type="entry name" value="Hypothetical protein rpa1041"/>
    <property type="match status" value="1"/>
</dbReference>
<evidence type="ECO:0000256" key="5">
    <source>
        <dbReference type="ARBA" id="ARBA00023139"/>
    </source>
</evidence>
<comment type="similarity">
    <text evidence="2 8">Belongs to the YscJ lipoprotein family.</text>
</comment>
<keyword evidence="8" id="KW-1133">Transmembrane helix</keyword>
<dbReference type="Pfam" id="PF01514">
    <property type="entry name" value="YscJ_FliF"/>
    <property type="match status" value="1"/>
</dbReference>
<evidence type="ECO:0000256" key="1">
    <source>
        <dbReference type="ARBA" id="ARBA00004459"/>
    </source>
</evidence>
<feature type="transmembrane region" description="Helical" evidence="8">
    <location>
        <begin position="211"/>
        <end position="233"/>
    </location>
</feature>
<evidence type="ECO:0000256" key="4">
    <source>
        <dbReference type="ARBA" id="ARBA00023136"/>
    </source>
</evidence>
<evidence type="ECO:0000256" key="6">
    <source>
        <dbReference type="ARBA" id="ARBA00023237"/>
    </source>
</evidence>
<dbReference type="InterPro" id="IPR003282">
    <property type="entry name" value="T3SS_SctJ"/>
</dbReference>
<evidence type="ECO:0000256" key="8">
    <source>
        <dbReference type="RuleBase" id="RU364102"/>
    </source>
</evidence>
<evidence type="ECO:0000313" key="10">
    <source>
        <dbReference type="EMBL" id="NSX56764.1"/>
    </source>
</evidence>
<dbReference type="PRINTS" id="PR01338">
    <property type="entry name" value="TYPE3OMKPROT"/>
</dbReference>
<keyword evidence="3 8" id="KW-0732">Signal</keyword>
<evidence type="ECO:0000256" key="7">
    <source>
        <dbReference type="ARBA" id="ARBA00023288"/>
    </source>
</evidence>
<accession>A0ABX2IV32</accession>
<organism evidence="10 11">
    <name type="scientific">Parasulfitobacter algicola</name>
    <dbReference type="NCBI Taxonomy" id="2614809"/>
    <lineage>
        <taxon>Bacteria</taxon>
        <taxon>Pseudomonadati</taxon>
        <taxon>Pseudomonadota</taxon>
        <taxon>Alphaproteobacteria</taxon>
        <taxon>Rhodobacterales</taxon>
        <taxon>Roseobacteraceae</taxon>
        <taxon>Parasulfitobacter</taxon>
    </lineage>
</organism>
<evidence type="ECO:0000256" key="3">
    <source>
        <dbReference type="ARBA" id="ARBA00022729"/>
    </source>
</evidence>
<keyword evidence="6 8" id="KW-0998">Cell outer membrane</keyword>
<comment type="caution">
    <text evidence="10">The sequence shown here is derived from an EMBL/GenBank/DDBJ whole genome shotgun (WGS) entry which is preliminary data.</text>
</comment>
<evidence type="ECO:0000256" key="2">
    <source>
        <dbReference type="ARBA" id="ARBA00009509"/>
    </source>
</evidence>
<gene>
    <name evidence="10" type="primary">sctJ</name>
    <name evidence="10" type="ORF">HRQ87_18430</name>
</gene>
<dbReference type="Gene3D" id="3.30.300.30">
    <property type="match status" value="1"/>
</dbReference>
<keyword evidence="8" id="KW-0812">Transmembrane</keyword>
<keyword evidence="4 8" id="KW-0472">Membrane</keyword>
<protein>
    <recommendedName>
        <fullName evidence="8">Lipoprotein</fullName>
    </recommendedName>
</protein>
<dbReference type="PANTHER" id="PTHR30046:SF2">
    <property type="entry name" value="YOP PROTEINS TRANSLOCATION LIPOPROTEIN J"/>
    <property type="match status" value="1"/>
</dbReference>
<evidence type="ECO:0000259" key="9">
    <source>
        <dbReference type="Pfam" id="PF01514"/>
    </source>
</evidence>
<dbReference type="Proteomes" id="UP000777935">
    <property type="component" value="Unassembled WGS sequence"/>
</dbReference>
<sequence>MYSLRNFLCSAALITCLAGCQTDLYTDLSEQEANEIISTLYRHQINAKRVATKTGSITVQVDNSHFADAVEVLRANGLPRADYATLGEIFKGEGFIVSPTEERARFVFAMTEELSRTISDIDGVISARTHVVLPTSDRFSRDQKASSASVFIRHDQDIDLQPLVPQIKMLIANSIEGLKYDKVSIVMVPVDTAEKFPVTPVQPPAMSVPKAILVGALMALFIPAMGLIGWFGIRTRRSSHGFVIKPADQGSL</sequence>
<comment type="subcellular location">
    <subcellularLocation>
        <location evidence="1">Cell outer membrane</location>
        <topology evidence="1">Lipid-anchor</topology>
    </subcellularLocation>
</comment>
<dbReference type="InterPro" id="IPR006182">
    <property type="entry name" value="FliF_N_dom"/>
</dbReference>
<evidence type="ECO:0000313" key="11">
    <source>
        <dbReference type="Proteomes" id="UP000777935"/>
    </source>
</evidence>
<dbReference type="PANTHER" id="PTHR30046">
    <property type="entry name" value="FLAGELLAR M-RING PROTEIN"/>
    <property type="match status" value="1"/>
</dbReference>
<reference evidence="10 11" key="1">
    <citation type="submission" date="2020-06" db="EMBL/GenBank/DDBJ databases">
        <title>Sulfitobacter algicola sp. nov., isolated from green algae.</title>
        <authorList>
            <person name="Wang C."/>
        </authorList>
    </citation>
    <scope>NUCLEOTIDE SEQUENCE [LARGE SCALE GENOMIC DNA]</scope>
    <source>
        <strain evidence="10 11">1151</strain>
    </source>
</reference>
<dbReference type="RefSeq" id="WP_174139915.1">
    <property type="nucleotide sequence ID" value="NZ_JABUFE010000018.1"/>
</dbReference>
<feature type="domain" description="Flagellar M-ring N-terminal" evidence="9">
    <location>
        <begin position="23"/>
        <end position="187"/>
    </location>
</feature>